<dbReference type="Proteomes" id="UP000675881">
    <property type="component" value="Chromosome 1"/>
</dbReference>
<reference evidence="2" key="1">
    <citation type="submission" date="2021-02" db="EMBL/GenBank/DDBJ databases">
        <authorList>
            <person name="Bekaert M."/>
        </authorList>
    </citation>
    <scope>NUCLEOTIDE SEQUENCE</scope>
    <source>
        <strain evidence="2">IoA-00</strain>
    </source>
</reference>
<protein>
    <submittedName>
        <fullName evidence="2">(salmon louse) hypothetical protein</fullName>
    </submittedName>
</protein>
<gene>
    <name evidence="2" type="ORF">LSAA_1029</name>
</gene>
<dbReference type="EMBL" id="HG994580">
    <property type="protein sequence ID" value="CAF2772034.1"/>
    <property type="molecule type" value="Genomic_DNA"/>
</dbReference>
<proteinExistence type="predicted"/>
<feature type="compositionally biased region" description="Polar residues" evidence="1">
    <location>
        <begin position="1"/>
        <end position="10"/>
    </location>
</feature>
<feature type="region of interest" description="Disordered" evidence="1">
    <location>
        <begin position="99"/>
        <end position="122"/>
    </location>
</feature>
<evidence type="ECO:0000313" key="2">
    <source>
        <dbReference type="EMBL" id="CAF2772034.1"/>
    </source>
</evidence>
<feature type="compositionally biased region" description="Basic and acidic residues" evidence="1">
    <location>
        <begin position="100"/>
        <end position="112"/>
    </location>
</feature>
<dbReference type="AlphaFoldDB" id="A0A7R8CGP7"/>
<organism evidence="2 3">
    <name type="scientific">Lepeophtheirus salmonis</name>
    <name type="common">Salmon louse</name>
    <name type="synonym">Caligus salmonis</name>
    <dbReference type="NCBI Taxonomy" id="72036"/>
    <lineage>
        <taxon>Eukaryota</taxon>
        <taxon>Metazoa</taxon>
        <taxon>Ecdysozoa</taxon>
        <taxon>Arthropoda</taxon>
        <taxon>Crustacea</taxon>
        <taxon>Multicrustacea</taxon>
        <taxon>Hexanauplia</taxon>
        <taxon>Copepoda</taxon>
        <taxon>Siphonostomatoida</taxon>
        <taxon>Caligidae</taxon>
        <taxon>Lepeophtheirus</taxon>
    </lineage>
</organism>
<name>A0A7R8CGP7_LEPSM</name>
<evidence type="ECO:0000256" key="1">
    <source>
        <dbReference type="SAM" id="MobiDB-lite"/>
    </source>
</evidence>
<accession>A0A7R8CGP7</accession>
<sequence>MENVESSQTLEEVAPQKTEWEDMQSSPHWKVNSIYERGRDDRISIISLCCVHLRRAKQEVEKNEGMSNNGFSSLRKRLKDKDLESLLQQLQKGPLTFKLGENEKEEGKKEKSAVVCHHVSSS</sequence>
<keyword evidence="3" id="KW-1185">Reference proteome</keyword>
<feature type="region of interest" description="Disordered" evidence="1">
    <location>
        <begin position="1"/>
        <end position="25"/>
    </location>
</feature>
<evidence type="ECO:0000313" key="3">
    <source>
        <dbReference type="Proteomes" id="UP000675881"/>
    </source>
</evidence>